<organism evidence="17 18">
    <name type="scientific">Amanita muscaria (strain Koide BX008)</name>
    <dbReference type="NCBI Taxonomy" id="946122"/>
    <lineage>
        <taxon>Eukaryota</taxon>
        <taxon>Fungi</taxon>
        <taxon>Dikarya</taxon>
        <taxon>Basidiomycota</taxon>
        <taxon>Agaricomycotina</taxon>
        <taxon>Agaricomycetes</taxon>
        <taxon>Agaricomycetidae</taxon>
        <taxon>Agaricales</taxon>
        <taxon>Pluteineae</taxon>
        <taxon>Amanitaceae</taxon>
        <taxon>Amanita</taxon>
    </lineage>
</organism>
<evidence type="ECO:0000256" key="7">
    <source>
        <dbReference type="ARBA" id="ARBA00022989"/>
    </source>
</evidence>
<dbReference type="GO" id="GO:0034702">
    <property type="term" value="C:monoatomic ion channel complex"/>
    <property type="evidence" value="ECO:0007669"/>
    <property type="project" value="UniProtKB-KW"/>
</dbReference>
<keyword evidence="11" id="KW-0407">Ion channel</keyword>
<feature type="transmembrane region" description="Helical" evidence="15">
    <location>
        <begin position="118"/>
        <end position="139"/>
    </location>
</feature>
<dbReference type="InParanoid" id="A0A0C2X5R0"/>
<dbReference type="PANTHER" id="PTHR46480">
    <property type="entry name" value="F20B24.22"/>
    <property type="match status" value="1"/>
</dbReference>
<keyword evidence="3" id="KW-0813">Transport</keyword>
<evidence type="ECO:0000256" key="8">
    <source>
        <dbReference type="ARBA" id="ARBA00023054"/>
    </source>
</evidence>
<feature type="domain" description="Ion transport" evidence="16">
    <location>
        <begin position="38"/>
        <end position="162"/>
    </location>
</feature>
<evidence type="ECO:0000313" key="18">
    <source>
        <dbReference type="Proteomes" id="UP000054549"/>
    </source>
</evidence>
<reference evidence="17 18" key="1">
    <citation type="submission" date="2014-04" db="EMBL/GenBank/DDBJ databases">
        <title>Evolutionary Origins and Diversification of the Mycorrhizal Mutualists.</title>
        <authorList>
            <consortium name="DOE Joint Genome Institute"/>
            <consortium name="Mycorrhizal Genomics Consortium"/>
            <person name="Kohler A."/>
            <person name="Kuo A."/>
            <person name="Nagy L.G."/>
            <person name="Floudas D."/>
            <person name="Copeland A."/>
            <person name="Barry K.W."/>
            <person name="Cichocki N."/>
            <person name="Veneault-Fourrey C."/>
            <person name="LaButti K."/>
            <person name="Lindquist E.A."/>
            <person name="Lipzen A."/>
            <person name="Lundell T."/>
            <person name="Morin E."/>
            <person name="Murat C."/>
            <person name="Riley R."/>
            <person name="Ohm R."/>
            <person name="Sun H."/>
            <person name="Tunlid A."/>
            <person name="Henrissat B."/>
            <person name="Grigoriev I.V."/>
            <person name="Hibbett D.S."/>
            <person name="Martin F."/>
        </authorList>
    </citation>
    <scope>NUCLEOTIDE SEQUENCE [LARGE SCALE GENOMIC DNA]</scope>
    <source>
        <strain evidence="17 18">Koide BX008</strain>
    </source>
</reference>
<evidence type="ECO:0000256" key="1">
    <source>
        <dbReference type="ARBA" id="ARBA00004651"/>
    </source>
</evidence>
<evidence type="ECO:0000256" key="15">
    <source>
        <dbReference type="SAM" id="Phobius"/>
    </source>
</evidence>
<evidence type="ECO:0000256" key="4">
    <source>
        <dbReference type="ARBA" id="ARBA00022475"/>
    </source>
</evidence>
<evidence type="ECO:0000256" key="6">
    <source>
        <dbReference type="ARBA" id="ARBA00022882"/>
    </source>
</evidence>
<keyword evidence="18" id="KW-1185">Reference proteome</keyword>
<sequence>MSESQPLLVQDNESTTEENNSEGRTLRDKAIQLLESNTFHTFVIALIAIDASCVVADLIYTLLPQDCTPDQPMGDVPAWLEVLSHLSLTITTLFLLEIPLAVWAFGPRYYNPSGTVPHASLHLFDAFIILATFTLEAVLKGKERELAGLLIVFRLWRIVKLVGGIAVGAGELEEEDAKELAEVRRKLEETRSTLAIVRDENETLRRRIAAYEAGDLSV</sequence>
<dbReference type="GO" id="GO:0005886">
    <property type="term" value="C:plasma membrane"/>
    <property type="evidence" value="ECO:0007669"/>
    <property type="project" value="UniProtKB-SubCell"/>
</dbReference>
<dbReference type="InterPro" id="IPR027359">
    <property type="entry name" value="Volt_channel_dom_sf"/>
</dbReference>
<keyword evidence="5 15" id="KW-0812">Transmembrane</keyword>
<keyword evidence="10 15" id="KW-0472">Membrane</keyword>
<keyword evidence="9" id="KW-0406">Ion transport</keyword>
<proteinExistence type="predicted"/>
<accession>A0A0C2X5R0</accession>
<evidence type="ECO:0000256" key="2">
    <source>
        <dbReference type="ARBA" id="ARBA00015897"/>
    </source>
</evidence>
<keyword evidence="4" id="KW-1003">Cell membrane</keyword>
<feature type="transmembrane region" description="Helical" evidence="15">
    <location>
        <begin position="42"/>
        <end position="63"/>
    </location>
</feature>
<feature type="coiled-coil region" evidence="13">
    <location>
        <begin position="180"/>
        <end position="214"/>
    </location>
</feature>
<evidence type="ECO:0000256" key="9">
    <source>
        <dbReference type="ARBA" id="ARBA00023065"/>
    </source>
</evidence>
<dbReference type="OrthoDB" id="427456at2759"/>
<evidence type="ECO:0000256" key="3">
    <source>
        <dbReference type="ARBA" id="ARBA00022448"/>
    </source>
</evidence>
<evidence type="ECO:0000256" key="10">
    <source>
        <dbReference type="ARBA" id="ARBA00023136"/>
    </source>
</evidence>
<evidence type="ECO:0000259" key="16">
    <source>
        <dbReference type="Pfam" id="PF00520"/>
    </source>
</evidence>
<evidence type="ECO:0000256" key="11">
    <source>
        <dbReference type="ARBA" id="ARBA00023303"/>
    </source>
</evidence>
<comment type="subcellular location">
    <subcellularLocation>
        <location evidence="1">Cell membrane</location>
        <topology evidence="1">Multi-pass membrane protein</topology>
    </subcellularLocation>
</comment>
<keyword evidence="6" id="KW-0851">Voltage-gated channel</keyword>
<dbReference type="InterPro" id="IPR031846">
    <property type="entry name" value="Hvcn1"/>
</dbReference>
<dbReference type="Pfam" id="PF00520">
    <property type="entry name" value="Ion_trans"/>
    <property type="match status" value="1"/>
</dbReference>
<evidence type="ECO:0000256" key="13">
    <source>
        <dbReference type="SAM" id="Coils"/>
    </source>
</evidence>
<dbReference type="EMBL" id="KN818225">
    <property type="protein sequence ID" value="KIL69657.1"/>
    <property type="molecule type" value="Genomic_DNA"/>
</dbReference>
<keyword evidence="8 13" id="KW-0175">Coiled coil</keyword>
<dbReference type="PANTHER" id="PTHR46480:SF1">
    <property type="entry name" value="VOLTAGE-GATED HYDROGEN CHANNEL 1"/>
    <property type="match status" value="1"/>
</dbReference>
<evidence type="ECO:0000256" key="5">
    <source>
        <dbReference type="ARBA" id="ARBA00022692"/>
    </source>
</evidence>
<evidence type="ECO:0000256" key="14">
    <source>
        <dbReference type="SAM" id="MobiDB-lite"/>
    </source>
</evidence>
<name>A0A0C2X5R0_AMAMK</name>
<evidence type="ECO:0000256" key="12">
    <source>
        <dbReference type="ARBA" id="ARBA00031989"/>
    </source>
</evidence>
<dbReference type="HOGENOM" id="CLU_076372_1_1_1"/>
<dbReference type="InterPro" id="IPR005821">
    <property type="entry name" value="Ion_trans_dom"/>
</dbReference>
<gene>
    <name evidence="17" type="ORF">M378DRAFT_190071</name>
</gene>
<protein>
    <recommendedName>
        <fullName evidence="2">Voltage-gated hydrogen channel 1</fullName>
    </recommendedName>
    <alternativeName>
        <fullName evidence="12">Hydrogen voltage-gated channel 1</fullName>
    </alternativeName>
</protein>
<feature type="transmembrane region" description="Helical" evidence="15">
    <location>
        <begin position="83"/>
        <end position="106"/>
    </location>
</feature>
<dbReference type="AlphaFoldDB" id="A0A0C2X5R0"/>
<evidence type="ECO:0000313" key="17">
    <source>
        <dbReference type="EMBL" id="KIL69657.1"/>
    </source>
</evidence>
<dbReference type="Gene3D" id="1.20.120.350">
    <property type="entry name" value="Voltage-gated potassium channels. Chain C"/>
    <property type="match status" value="1"/>
</dbReference>
<dbReference type="GO" id="GO:0030171">
    <property type="term" value="F:voltage-gated proton channel activity"/>
    <property type="evidence" value="ECO:0007669"/>
    <property type="project" value="InterPro"/>
</dbReference>
<feature type="region of interest" description="Disordered" evidence="14">
    <location>
        <begin position="1"/>
        <end position="23"/>
    </location>
</feature>
<dbReference type="STRING" id="946122.A0A0C2X5R0"/>
<dbReference type="Proteomes" id="UP000054549">
    <property type="component" value="Unassembled WGS sequence"/>
</dbReference>
<keyword evidence="7 15" id="KW-1133">Transmembrane helix</keyword>